<proteinExistence type="predicted"/>
<sequence length="74" mass="8241">MKQLIILLFTALVLTSCSSSETKTEETNTSQVEIKNDMTINVTDSALKKMEYELKNSNIVGAIYRIDFVYSSAG</sequence>
<evidence type="ECO:0000256" key="1">
    <source>
        <dbReference type="SAM" id="SignalP"/>
    </source>
</evidence>
<feature type="signal peptide" evidence="1">
    <location>
        <begin position="1"/>
        <end position="22"/>
    </location>
</feature>
<organism evidence="2 3">
    <name type="scientific">Sedimentibacter saalensis</name>
    <dbReference type="NCBI Taxonomy" id="130788"/>
    <lineage>
        <taxon>Bacteria</taxon>
        <taxon>Bacillati</taxon>
        <taxon>Bacillota</taxon>
        <taxon>Tissierellia</taxon>
        <taxon>Sedimentibacter</taxon>
    </lineage>
</organism>
<accession>A0A562IZK4</accession>
<comment type="caution">
    <text evidence="2">The sequence shown here is derived from an EMBL/GenBank/DDBJ whole genome shotgun (WGS) entry which is preliminary data.</text>
</comment>
<dbReference type="AlphaFoldDB" id="A0A562IZK4"/>
<keyword evidence="1" id="KW-0732">Signal</keyword>
<name>A0A562IZK4_9FIRM</name>
<gene>
    <name evidence="2" type="ORF">LY60_03613</name>
</gene>
<dbReference type="EMBL" id="VLKH01000016">
    <property type="protein sequence ID" value="TWH76439.1"/>
    <property type="molecule type" value="Genomic_DNA"/>
</dbReference>
<keyword evidence="3" id="KW-1185">Reference proteome</keyword>
<evidence type="ECO:0000313" key="2">
    <source>
        <dbReference type="EMBL" id="TWH76439.1"/>
    </source>
</evidence>
<dbReference type="Proteomes" id="UP000315343">
    <property type="component" value="Unassembled WGS sequence"/>
</dbReference>
<dbReference type="PROSITE" id="PS51257">
    <property type="entry name" value="PROKAR_LIPOPROTEIN"/>
    <property type="match status" value="1"/>
</dbReference>
<feature type="chain" id="PRO_5022055921" evidence="1">
    <location>
        <begin position="23"/>
        <end position="74"/>
    </location>
</feature>
<evidence type="ECO:0000313" key="3">
    <source>
        <dbReference type="Proteomes" id="UP000315343"/>
    </source>
</evidence>
<dbReference type="RefSeq" id="WP_145087021.1">
    <property type="nucleotide sequence ID" value="NZ_JBCFAR010000002.1"/>
</dbReference>
<reference evidence="2 3" key="1">
    <citation type="submission" date="2019-07" db="EMBL/GenBank/DDBJ databases">
        <title>Genomic Encyclopedia of Type Strains, Phase I: the one thousand microbial genomes (KMG-I) project.</title>
        <authorList>
            <person name="Kyrpides N."/>
        </authorList>
    </citation>
    <scope>NUCLEOTIDE SEQUENCE [LARGE SCALE GENOMIC DNA]</scope>
    <source>
        <strain evidence="2 3">DSM 13558</strain>
    </source>
</reference>
<protein>
    <submittedName>
        <fullName evidence="2">Uncharacterized protein</fullName>
    </submittedName>
</protein>